<protein>
    <recommendedName>
        <fullName evidence="7">Odontogenic ameloblast-associated protein</fullName>
    </recommendedName>
    <alternativeName>
        <fullName evidence="14">Apin</fullName>
    </alternativeName>
</protein>
<evidence type="ECO:0000313" key="17">
    <source>
        <dbReference type="Proteomes" id="UP000504640"/>
    </source>
</evidence>
<feature type="chain" id="PRO_5026849143" description="Odontogenic ameloblast-associated protein" evidence="16">
    <location>
        <begin position="18"/>
        <end position="281"/>
    </location>
</feature>
<comment type="function">
    <text evidence="1">Tooth-associated epithelia protein that probably plays a role in odontogenesis, the complex process that results in the initiation and generation of the tooth. May be incorporated in the enamel matrix at the end of mineralization process. Involved in the induction of RHOA activity via interaction with ARHGEF and expression of downstream factors such as ROCK. Plays a role in attachment of the junctional epithelium to the tooth surface.</text>
</comment>
<keyword evidence="13" id="KW-0539">Nucleus</keyword>
<dbReference type="Proteomes" id="UP000504640">
    <property type="component" value="Unplaced"/>
</dbReference>
<dbReference type="GO" id="GO:0042475">
    <property type="term" value="P:odontogenesis of dentin-containing tooth"/>
    <property type="evidence" value="ECO:0007669"/>
    <property type="project" value="TreeGrafter"/>
</dbReference>
<evidence type="ECO:0000256" key="7">
    <source>
        <dbReference type="ARBA" id="ARBA00017762"/>
    </source>
</evidence>
<evidence type="ECO:0000256" key="4">
    <source>
        <dbReference type="ARBA" id="ARBA00004613"/>
    </source>
</evidence>
<evidence type="ECO:0000256" key="5">
    <source>
        <dbReference type="ARBA" id="ARBA00009134"/>
    </source>
</evidence>
<keyword evidence="11 16" id="KW-0732">Signal</keyword>
<comment type="subunit">
    <text evidence="6">Interacts (via C-terminus) with ARHGEF5.</text>
</comment>
<dbReference type="PANTHER" id="PTHR16237:SF3">
    <property type="entry name" value="ODONTOGENIC AMELOBLAST-ASSOCIATED PROTEIN"/>
    <property type="match status" value="1"/>
</dbReference>
<dbReference type="GO" id="GO:0005634">
    <property type="term" value="C:nucleus"/>
    <property type="evidence" value="ECO:0007669"/>
    <property type="project" value="UniProtKB-SubCell"/>
</dbReference>
<evidence type="ECO:0000256" key="6">
    <source>
        <dbReference type="ARBA" id="ARBA00011457"/>
    </source>
</evidence>
<evidence type="ECO:0000256" key="13">
    <source>
        <dbReference type="ARBA" id="ARBA00023242"/>
    </source>
</evidence>
<dbReference type="InterPro" id="IPR026802">
    <property type="entry name" value="Odam"/>
</dbReference>
<dbReference type="Pfam" id="PF15424">
    <property type="entry name" value="ODAM"/>
    <property type="match status" value="1"/>
</dbReference>
<sequence>MKMKIIILLGFLGATLSAPLIPRQLMSASNSNELLLSLNNGHLVPLQLQGPFNSWIPPLSGILQQQQQGQIPGLSQFSLSALDRFAGLFPNQIPFPGQVSFAQGAQAGQADPSQLQTTPQTQPGPSHVMPYVFSFKMPQEQGQMFQYYPVYMFLPWEQPQQTVPRSPQQTGQQQFEEQIPFYAQFGYIPQQAEPGIPGGQQQLAFDPQLGTAPEIAVMLTGEKIPYLQKEVINFRHDNAGVFMSSTSPKPRTTNVFTSAIDLTITPELPEEKGKTVSPREP</sequence>
<feature type="signal peptide" evidence="16">
    <location>
        <begin position="1"/>
        <end position="17"/>
    </location>
</feature>
<dbReference type="GO" id="GO:0005576">
    <property type="term" value="C:extracellular region"/>
    <property type="evidence" value="ECO:0007669"/>
    <property type="project" value="UniProtKB-SubCell"/>
</dbReference>
<dbReference type="AlphaFoldDB" id="A0A6J3GB14"/>
<evidence type="ECO:0000256" key="2">
    <source>
        <dbReference type="ARBA" id="ARBA00004123"/>
    </source>
</evidence>
<gene>
    <name evidence="18" type="primary">ODAM</name>
</gene>
<dbReference type="CTD" id="54959"/>
<evidence type="ECO:0000256" key="16">
    <source>
        <dbReference type="SAM" id="SignalP"/>
    </source>
</evidence>
<comment type="subcellular location">
    <subcellularLocation>
        <location evidence="3">Cytoplasm</location>
    </subcellularLocation>
    <subcellularLocation>
        <location evidence="2">Nucleus</location>
    </subcellularLocation>
    <subcellularLocation>
        <location evidence="4">Secreted</location>
    </subcellularLocation>
</comment>
<keyword evidence="17" id="KW-1185">Reference proteome</keyword>
<accession>A0A6J3GB14</accession>
<evidence type="ECO:0000313" key="18">
    <source>
        <dbReference type="RefSeq" id="XP_032115218.1"/>
    </source>
</evidence>
<keyword evidence="12" id="KW-0325">Glycoprotein</keyword>
<evidence type="ECO:0000256" key="12">
    <source>
        <dbReference type="ARBA" id="ARBA00023180"/>
    </source>
</evidence>
<organism evidence="17 18">
    <name type="scientific">Sapajus apella</name>
    <name type="common">Brown-capped capuchin</name>
    <name type="synonym">Cebus apella</name>
    <dbReference type="NCBI Taxonomy" id="9515"/>
    <lineage>
        <taxon>Eukaryota</taxon>
        <taxon>Metazoa</taxon>
        <taxon>Chordata</taxon>
        <taxon>Craniata</taxon>
        <taxon>Vertebrata</taxon>
        <taxon>Euteleostomi</taxon>
        <taxon>Mammalia</taxon>
        <taxon>Eutheria</taxon>
        <taxon>Euarchontoglires</taxon>
        <taxon>Primates</taxon>
        <taxon>Haplorrhini</taxon>
        <taxon>Platyrrhini</taxon>
        <taxon>Cebidae</taxon>
        <taxon>Cebinae</taxon>
        <taxon>Sapajus</taxon>
    </lineage>
</organism>
<evidence type="ECO:0000256" key="14">
    <source>
        <dbReference type="ARBA" id="ARBA00030324"/>
    </source>
</evidence>
<reference evidence="18" key="1">
    <citation type="submission" date="2025-08" db="UniProtKB">
        <authorList>
            <consortium name="RefSeq"/>
        </authorList>
    </citation>
    <scope>IDENTIFICATION</scope>
    <source>
        <tissue evidence="18">Blood</tissue>
    </source>
</reference>
<keyword evidence="10" id="KW-0091">Biomineralization</keyword>
<evidence type="ECO:0000256" key="9">
    <source>
        <dbReference type="ARBA" id="ARBA00022525"/>
    </source>
</evidence>
<evidence type="ECO:0000256" key="11">
    <source>
        <dbReference type="ARBA" id="ARBA00022729"/>
    </source>
</evidence>
<name>A0A6J3GB14_SAPAP</name>
<evidence type="ECO:0000256" key="3">
    <source>
        <dbReference type="ARBA" id="ARBA00004496"/>
    </source>
</evidence>
<evidence type="ECO:0000256" key="1">
    <source>
        <dbReference type="ARBA" id="ARBA00002615"/>
    </source>
</evidence>
<keyword evidence="9" id="KW-0964">Secreted</keyword>
<comment type="similarity">
    <text evidence="5">Belongs to the ODAM family.</text>
</comment>
<dbReference type="PANTHER" id="PTHR16237">
    <property type="entry name" value="ODONTOGENIC AMELOBLAST-ASSOCIATED PROTEIN"/>
    <property type="match status" value="1"/>
</dbReference>
<proteinExistence type="inferred from homology"/>
<keyword evidence="8" id="KW-0963">Cytoplasm</keyword>
<evidence type="ECO:0000256" key="10">
    <source>
        <dbReference type="ARBA" id="ARBA00022591"/>
    </source>
</evidence>
<feature type="region of interest" description="Disordered" evidence="15">
    <location>
        <begin position="103"/>
        <end position="123"/>
    </location>
</feature>
<dbReference type="RefSeq" id="XP_032115218.1">
    <property type="nucleotide sequence ID" value="XM_032259327.1"/>
</dbReference>
<dbReference type="GO" id="GO:0031214">
    <property type="term" value="P:biomineral tissue development"/>
    <property type="evidence" value="ECO:0007669"/>
    <property type="project" value="UniProtKB-KW"/>
</dbReference>
<dbReference type="GO" id="GO:0005737">
    <property type="term" value="C:cytoplasm"/>
    <property type="evidence" value="ECO:0007669"/>
    <property type="project" value="UniProtKB-SubCell"/>
</dbReference>
<evidence type="ECO:0000256" key="8">
    <source>
        <dbReference type="ARBA" id="ARBA00022490"/>
    </source>
</evidence>
<evidence type="ECO:0000256" key="15">
    <source>
        <dbReference type="SAM" id="MobiDB-lite"/>
    </source>
</evidence>
<dbReference type="GeneID" id="116537273"/>